<evidence type="ECO:0000313" key="2">
    <source>
        <dbReference type="EMBL" id="NYI43811.1"/>
    </source>
</evidence>
<protein>
    <recommendedName>
        <fullName evidence="4">Cupin</fullName>
    </recommendedName>
</protein>
<evidence type="ECO:0000313" key="3">
    <source>
        <dbReference type="Proteomes" id="UP000562045"/>
    </source>
</evidence>
<gene>
    <name evidence="2" type="ORF">BJ993_000891</name>
</gene>
<sequence length="138" mass="15139">MSVDQHTHDQHTDGQNTDGQHQRTEQKSFSAPDETRSFERGVAEILTVGGTPIGRLTLQPGWRWSEHVKAIAGTELCEAPHFQYHVSGELGILMADGTELVARPGDVTSLPEGHDAWVIGDEPVVVVDWWGASNYAKP</sequence>
<dbReference type="CDD" id="cd06990">
    <property type="entry name" value="cupin_DUF861"/>
    <property type="match status" value="1"/>
</dbReference>
<evidence type="ECO:0000256" key="1">
    <source>
        <dbReference type="SAM" id="MobiDB-lite"/>
    </source>
</evidence>
<dbReference type="RefSeq" id="WP_179647885.1">
    <property type="nucleotide sequence ID" value="NZ_JACBZM010000001.1"/>
</dbReference>
<accession>A0A7Y9ZI07</accession>
<dbReference type="Proteomes" id="UP000562045">
    <property type="component" value="Unassembled WGS sequence"/>
</dbReference>
<dbReference type="SUPFAM" id="SSF51182">
    <property type="entry name" value="RmlC-like cupins"/>
    <property type="match status" value="1"/>
</dbReference>
<reference evidence="2 3" key="1">
    <citation type="submission" date="2020-07" db="EMBL/GenBank/DDBJ databases">
        <title>Sequencing the genomes of 1000 actinobacteria strains.</title>
        <authorList>
            <person name="Klenk H.-P."/>
        </authorList>
    </citation>
    <scope>NUCLEOTIDE SEQUENCE [LARGE SCALE GENOMIC DNA]</scope>
    <source>
        <strain evidence="2 3">DSM 15131</strain>
    </source>
</reference>
<feature type="region of interest" description="Disordered" evidence="1">
    <location>
        <begin position="1"/>
        <end position="37"/>
    </location>
</feature>
<dbReference type="AlphaFoldDB" id="A0A7Y9ZI07"/>
<comment type="caution">
    <text evidence="2">The sequence shown here is derived from an EMBL/GenBank/DDBJ whole genome shotgun (WGS) entry which is preliminary data.</text>
</comment>
<proteinExistence type="predicted"/>
<dbReference type="Gene3D" id="2.60.120.10">
    <property type="entry name" value="Jelly Rolls"/>
    <property type="match status" value="1"/>
</dbReference>
<name>A0A7Y9ZI07_9ACTN</name>
<dbReference type="InterPro" id="IPR014710">
    <property type="entry name" value="RmlC-like_jellyroll"/>
</dbReference>
<evidence type="ECO:0008006" key="4">
    <source>
        <dbReference type="Google" id="ProtNLM"/>
    </source>
</evidence>
<dbReference type="EMBL" id="JACBZM010000001">
    <property type="protein sequence ID" value="NYI43811.1"/>
    <property type="molecule type" value="Genomic_DNA"/>
</dbReference>
<organism evidence="2 3">
    <name type="scientific">Nocardioides aromaticivorans</name>
    <dbReference type="NCBI Taxonomy" id="200618"/>
    <lineage>
        <taxon>Bacteria</taxon>
        <taxon>Bacillati</taxon>
        <taxon>Actinomycetota</taxon>
        <taxon>Actinomycetes</taxon>
        <taxon>Propionibacteriales</taxon>
        <taxon>Nocardioidaceae</taxon>
        <taxon>Nocardioides</taxon>
    </lineage>
</organism>
<dbReference type="InterPro" id="IPR011051">
    <property type="entry name" value="RmlC_Cupin_sf"/>
</dbReference>
<feature type="compositionally biased region" description="Basic and acidic residues" evidence="1">
    <location>
        <begin position="1"/>
        <end position="12"/>
    </location>
</feature>